<dbReference type="Proteomes" id="UP000198711">
    <property type="component" value="Unassembled WGS sequence"/>
</dbReference>
<accession>A0A8X8I820</accession>
<gene>
    <name evidence="10" type="ORF">SAMN05444410_10183</name>
</gene>
<feature type="domain" description="Secretin/TonB short N-terminal" evidence="9">
    <location>
        <begin position="56"/>
        <end position="108"/>
    </location>
</feature>
<dbReference type="InterPro" id="IPR008969">
    <property type="entry name" value="CarboxyPept-like_regulatory"/>
</dbReference>
<keyword evidence="5 7" id="KW-0472">Membrane</keyword>
<keyword evidence="4 7" id="KW-0812">Transmembrane</keyword>
<evidence type="ECO:0000256" key="5">
    <source>
        <dbReference type="ARBA" id="ARBA00023136"/>
    </source>
</evidence>
<evidence type="ECO:0000256" key="3">
    <source>
        <dbReference type="ARBA" id="ARBA00022452"/>
    </source>
</evidence>
<keyword evidence="8" id="KW-0732">Signal</keyword>
<dbReference type="InterPro" id="IPR023996">
    <property type="entry name" value="TonB-dep_OMP_SusC/RagA"/>
</dbReference>
<dbReference type="Pfam" id="PF07660">
    <property type="entry name" value="STN"/>
    <property type="match status" value="1"/>
</dbReference>
<keyword evidence="2 7" id="KW-0813">Transport</keyword>
<dbReference type="InterPro" id="IPR023997">
    <property type="entry name" value="TonB-dep_OMP_SusC/RagA_CS"/>
</dbReference>
<proteinExistence type="inferred from homology"/>
<dbReference type="RefSeq" id="WP_092721279.1">
    <property type="nucleotide sequence ID" value="NZ_FNNO01000001.1"/>
</dbReference>
<dbReference type="InterPro" id="IPR036942">
    <property type="entry name" value="Beta-barrel_TonB_sf"/>
</dbReference>
<dbReference type="Gene3D" id="2.40.170.20">
    <property type="entry name" value="TonB-dependent receptor, beta-barrel domain"/>
    <property type="match status" value="1"/>
</dbReference>
<reference evidence="10 11" key="1">
    <citation type="submission" date="2016-10" db="EMBL/GenBank/DDBJ databases">
        <authorList>
            <person name="Varghese N."/>
            <person name="Submissions S."/>
        </authorList>
    </citation>
    <scope>NUCLEOTIDE SEQUENCE [LARGE SCALE GENOMIC DNA]</scope>
    <source>
        <strain evidence="10 11">DSM 25353</strain>
    </source>
</reference>
<dbReference type="EMBL" id="FNNO01000001">
    <property type="protein sequence ID" value="SDW03788.1"/>
    <property type="molecule type" value="Genomic_DNA"/>
</dbReference>
<evidence type="ECO:0000256" key="7">
    <source>
        <dbReference type="PROSITE-ProRule" id="PRU01360"/>
    </source>
</evidence>
<comment type="similarity">
    <text evidence="7">Belongs to the TonB-dependent receptor family.</text>
</comment>
<dbReference type="SUPFAM" id="SSF49464">
    <property type="entry name" value="Carboxypeptidase regulatory domain-like"/>
    <property type="match status" value="1"/>
</dbReference>
<keyword evidence="3 7" id="KW-1134">Transmembrane beta strand</keyword>
<comment type="subcellular location">
    <subcellularLocation>
        <location evidence="1 7">Cell outer membrane</location>
        <topology evidence="1 7">Multi-pass membrane protein</topology>
    </subcellularLocation>
</comment>
<evidence type="ECO:0000256" key="2">
    <source>
        <dbReference type="ARBA" id="ARBA00022448"/>
    </source>
</evidence>
<dbReference type="Gene3D" id="2.60.40.1120">
    <property type="entry name" value="Carboxypeptidase-like, regulatory domain"/>
    <property type="match status" value="1"/>
</dbReference>
<dbReference type="NCBIfam" id="TIGR04057">
    <property type="entry name" value="SusC_RagA_signa"/>
    <property type="match status" value="1"/>
</dbReference>
<feature type="signal peptide" evidence="8">
    <location>
        <begin position="1"/>
        <end position="27"/>
    </location>
</feature>
<feature type="chain" id="PRO_5036456097" evidence="8">
    <location>
        <begin position="28"/>
        <end position="1177"/>
    </location>
</feature>
<dbReference type="GO" id="GO:0009279">
    <property type="term" value="C:cell outer membrane"/>
    <property type="evidence" value="ECO:0007669"/>
    <property type="project" value="UniProtKB-SubCell"/>
</dbReference>
<dbReference type="SUPFAM" id="SSF56935">
    <property type="entry name" value="Porins"/>
    <property type="match status" value="1"/>
</dbReference>
<name>A0A8X8I820_9BACT</name>
<dbReference type="SMART" id="SM00965">
    <property type="entry name" value="STN"/>
    <property type="match status" value="1"/>
</dbReference>
<dbReference type="Gene3D" id="3.55.50.30">
    <property type="match status" value="1"/>
</dbReference>
<dbReference type="InterPro" id="IPR011662">
    <property type="entry name" value="Secretin/TonB_short_N"/>
</dbReference>
<dbReference type="Gene3D" id="2.170.130.10">
    <property type="entry name" value="TonB-dependent receptor, plug domain"/>
    <property type="match status" value="1"/>
</dbReference>
<dbReference type="AlphaFoldDB" id="A0A8X8I820"/>
<evidence type="ECO:0000313" key="10">
    <source>
        <dbReference type="EMBL" id="SDW03788.1"/>
    </source>
</evidence>
<sequence>MTFRTKLFCVMKLTTMIMLAGCLQVSAHVHSQKLSYKARNAPLEEVLTHIKQQTGYLFIYNDRDIAKARPVTVSLKDVTVETALKEVFKEQPLTYEVRGNNVVIIAKQASAVAVSPAAPLRGDSALISTDIRGRVVNEKGEPVEGVNVLIKGTKTRTQTNANGEFSLLGVAGNATLLFMHVSMESFEYKVQNGNTNDVLIKLKAKITALGEITITVNTGYQNIPKERTVGSYAQLDSTAYDRRAGMGIIERMDGTVTDVFFNKTPGASAPLQIRGISTLLNPLYSPSPDPLVIVDNFPFTGDINSINPNDVANITVLKDAAAASIWGVRAGNGVIIITTKKGKYNQPFHISVSSNVTIQEKPNLFYAPRMSSSEAIDVEQFLFGKGYYNADLSNTSNWPLLSPVVEILAKQRAGTISAADATAQINALRGIDLRDELNRYVYKKGLSQQHYANFSGGNQVLSYQFSAGYNNSMPNIQGSKGGSLYTLSSNTSFKPLKDLEIQAGINYSQGTDKSYPFSLLMSYPYSQLTDAQGKHLAVPVGRRLTYMDTAGAGMLLDWHYRPLDEIGLADNNLTSSLVRLNFAVSYKLTSWLNAEVRYQYVNQAANNRNFYNQQTFKTRDLINAYTNLNQSSQNLRYPVPLGGILQLQNNAFNSHNARAQFNINKIWNAKHSFTALVAGEISESKSIQNSSQFYGYNDATGVYESNIDYLNFYKIYGTRSIATVPQGNVYTDGPFNRVVSVLANASYTYNNRYTFYASARRDGSNVFGVNTNNRWKPLWSAGASWDLSKEPFYSINWMPSLRLRASYGYMGNVNNFLSGLPTILYTGTATFTNLPQAQIENAPNPNLRWEQIRTINFGLDFSMFSNRLSGSLELFNKKSTDLISQLPFAPTSGLTDYTVNAASMKGNGFELQLHSRNTTGVVKWETNFGLSYTKMIVTKLYNGGYKASDFISYNINPAVGKVAFGLSSYRWAGLDPATGDPQGYLNKQVSKNYTAIFNDSIQNQVFNGSAIPLYIGYIGNAVTWKNFTLSANITYRLAYYFRKPTINYGLLFTLRNLSADYEQRWQNPGDERTTNVPSMIYPNNSNRNAFYAGSEINVLRADNIRLQDIRLQYNWVPGKTMKMLFSSLQLFAYVNNLNLILWKANKSGWDPDFSGGAANPLAAPVPVTWTGGININF</sequence>
<keyword evidence="6 7" id="KW-0998">Cell outer membrane</keyword>
<dbReference type="Pfam" id="PF13715">
    <property type="entry name" value="CarbopepD_reg_2"/>
    <property type="match status" value="1"/>
</dbReference>
<evidence type="ECO:0000313" key="11">
    <source>
        <dbReference type="Proteomes" id="UP000198711"/>
    </source>
</evidence>
<dbReference type="PROSITE" id="PS52016">
    <property type="entry name" value="TONB_DEPENDENT_REC_3"/>
    <property type="match status" value="1"/>
</dbReference>
<dbReference type="InterPro" id="IPR039426">
    <property type="entry name" value="TonB-dep_rcpt-like"/>
</dbReference>
<keyword evidence="11" id="KW-1185">Reference proteome</keyword>
<comment type="caution">
    <text evidence="10">The sequence shown here is derived from an EMBL/GenBank/DDBJ whole genome shotgun (WGS) entry which is preliminary data.</text>
</comment>
<protein>
    <submittedName>
        <fullName evidence="10">TonB-linked outer membrane protein, SusC/RagA family</fullName>
    </submittedName>
</protein>
<dbReference type="NCBIfam" id="TIGR04056">
    <property type="entry name" value="OMP_RagA_SusC"/>
    <property type="match status" value="1"/>
</dbReference>
<dbReference type="InterPro" id="IPR012910">
    <property type="entry name" value="Plug_dom"/>
</dbReference>
<evidence type="ECO:0000259" key="9">
    <source>
        <dbReference type="SMART" id="SM00965"/>
    </source>
</evidence>
<evidence type="ECO:0000256" key="6">
    <source>
        <dbReference type="ARBA" id="ARBA00023237"/>
    </source>
</evidence>
<dbReference type="Pfam" id="PF07715">
    <property type="entry name" value="Plug"/>
    <property type="match status" value="1"/>
</dbReference>
<evidence type="ECO:0000256" key="8">
    <source>
        <dbReference type="SAM" id="SignalP"/>
    </source>
</evidence>
<evidence type="ECO:0000256" key="1">
    <source>
        <dbReference type="ARBA" id="ARBA00004571"/>
    </source>
</evidence>
<organism evidence="10 11">
    <name type="scientific">Hydrobacter penzbergensis</name>
    <dbReference type="NCBI Taxonomy" id="1235997"/>
    <lineage>
        <taxon>Bacteria</taxon>
        <taxon>Pseudomonadati</taxon>
        <taxon>Bacteroidota</taxon>
        <taxon>Chitinophagia</taxon>
        <taxon>Chitinophagales</taxon>
        <taxon>Chitinophagaceae</taxon>
        <taxon>Hydrobacter</taxon>
    </lineage>
</organism>
<dbReference type="InterPro" id="IPR037066">
    <property type="entry name" value="Plug_dom_sf"/>
</dbReference>
<evidence type="ECO:0000256" key="4">
    <source>
        <dbReference type="ARBA" id="ARBA00022692"/>
    </source>
</evidence>